<comment type="caution">
    <text evidence="1">The sequence shown here is derived from an EMBL/GenBank/DDBJ whole genome shotgun (WGS) entry which is preliminary data.</text>
</comment>
<gene>
    <name evidence="1" type="ORF">MRB53_032780</name>
</gene>
<sequence length="196" mass="21611">MLAYLVSDEGDASVANYLFLVSLHSQILLPNCRYNMDLGGALGEEGLRLQKQRRSIRTYCSYLALHTQLPHLERAKSVEGDNGVIEEEMEDGVGAVVGVAEEKAMANGESNEKEKATASFEVDLPGAKIGRVCLWFVLEPSGYLHIGHSKASLLKEYFAQRCQGQLIVCFVDTNLAKESNEFVKNLLIDTETLGIK</sequence>
<name>A0ACC2KT65_PERAE</name>
<protein>
    <submittedName>
        <fullName evidence="1">Uncharacterized protein</fullName>
    </submittedName>
</protein>
<evidence type="ECO:0000313" key="2">
    <source>
        <dbReference type="Proteomes" id="UP001234297"/>
    </source>
</evidence>
<keyword evidence="2" id="KW-1185">Reference proteome</keyword>
<evidence type="ECO:0000313" key="1">
    <source>
        <dbReference type="EMBL" id="KAJ8624250.1"/>
    </source>
</evidence>
<proteinExistence type="predicted"/>
<dbReference type="Proteomes" id="UP001234297">
    <property type="component" value="Chromosome 11"/>
</dbReference>
<accession>A0ACC2KT65</accession>
<reference evidence="1 2" key="1">
    <citation type="journal article" date="2022" name="Hortic Res">
        <title>A haplotype resolved chromosomal level avocado genome allows analysis of novel avocado genes.</title>
        <authorList>
            <person name="Nath O."/>
            <person name="Fletcher S.J."/>
            <person name="Hayward A."/>
            <person name="Shaw L.M."/>
            <person name="Masouleh A.K."/>
            <person name="Furtado A."/>
            <person name="Henry R.J."/>
            <person name="Mitter N."/>
        </authorList>
    </citation>
    <scope>NUCLEOTIDE SEQUENCE [LARGE SCALE GENOMIC DNA]</scope>
    <source>
        <strain evidence="2">cv. Hass</strain>
    </source>
</reference>
<organism evidence="1 2">
    <name type="scientific">Persea americana</name>
    <name type="common">Avocado</name>
    <dbReference type="NCBI Taxonomy" id="3435"/>
    <lineage>
        <taxon>Eukaryota</taxon>
        <taxon>Viridiplantae</taxon>
        <taxon>Streptophyta</taxon>
        <taxon>Embryophyta</taxon>
        <taxon>Tracheophyta</taxon>
        <taxon>Spermatophyta</taxon>
        <taxon>Magnoliopsida</taxon>
        <taxon>Magnoliidae</taxon>
        <taxon>Laurales</taxon>
        <taxon>Lauraceae</taxon>
        <taxon>Persea</taxon>
    </lineage>
</organism>
<dbReference type="EMBL" id="CM056819">
    <property type="protein sequence ID" value="KAJ8624250.1"/>
    <property type="molecule type" value="Genomic_DNA"/>
</dbReference>